<feature type="compositionally biased region" description="Polar residues" evidence="1">
    <location>
        <begin position="104"/>
        <end position="115"/>
    </location>
</feature>
<evidence type="ECO:0000313" key="2">
    <source>
        <dbReference type="EnsemblMetazoa" id="AMAM002715-PA"/>
    </source>
</evidence>
<dbReference type="EnsemblMetazoa" id="AMAM002715-RA">
    <property type="protein sequence ID" value="AMAM002715-PA"/>
    <property type="gene ID" value="AMAM002715"/>
</dbReference>
<feature type="region of interest" description="Disordered" evidence="1">
    <location>
        <begin position="160"/>
        <end position="185"/>
    </location>
</feature>
<feature type="compositionally biased region" description="Polar residues" evidence="1">
    <location>
        <begin position="41"/>
        <end position="50"/>
    </location>
</feature>
<organism evidence="2 3">
    <name type="scientific">Anopheles maculatus</name>
    <dbReference type="NCBI Taxonomy" id="74869"/>
    <lineage>
        <taxon>Eukaryota</taxon>
        <taxon>Metazoa</taxon>
        <taxon>Ecdysozoa</taxon>
        <taxon>Arthropoda</taxon>
        <taxon>Hexapoda</taxon>
        <taxon>Insecta</taxon>
        <taxon>Pterygota</taxon>
        <taxon>Neoptera</taxon>
        <taxon>Endopterygota</taxon>
        <taxon>Diptera</taxon>
        <taxon>Nematocera</taxon>
        <taxon>Culicoidea</taxon>
        <taxon>Culicidae</taxon>
        <taxon>Anophelinae</taxon>
        <taxon>Anopheles</taxon>
        <taxon>Anopheles maculatus group</taxon>
    </lineage>
</organism>
<dbReference type="VEuPathDB" id="VectorBase:AMAM002715"/>
<proteinExistence type="predicted"/>
<accession>A0A182SA51</accession>
<reference evidence="2" key="2">
    <citation type="submission" date="2020-05" db="UniProtKB">
        <authorList>
            <consortium name="EnsemblMetazoa"/>
        </authorList>
    </citation>
    <scope>IDENTIFICATION</scope>
    <source>
        <strain evidence="2">maculatus3</strain>
    </source>
</reference>
<feature type="compositionally biased region" description="Basic and acidic residues" evidence="1">
    <location>
        <begin position="171"/>
        <end position="184"/>
    </location>
</feature>
<protein>
    <submittedName>
        <fullName evidence="2">Uncharacterized protein</fullName>
    </submittedName>
</protein>
<keyword evidence="3" id="KW-1185">Reference proteome</keyword>
<feature type="region of interest" description="Disordered" evidence="1">
    <location>
        <begin position="102"/>
        <end position="123"/>
    </location>
</feature>
<feature type="compositionally biased region" description="Basic and acidic residues" evidence="1">
    <location>
        <begin position="17"/>
        <end position="40"/>
    </location>
</feature>
<evidence type="ECO:0000313" key="3">
    <source>
        <dbReference type="Proteomes" id="UP000075901"/>
    </source>
</evidence>
<evidence type="ECO:0000256" key="1">
    <source>
        <dbReference type="SAM" id="MobiDB-lite"/>
    </source>
</evidence>
<feature type="region of interest" description="Disordered" evidence="1">
    <location>
        <begin position="1"/>
        <end position="50"/>
    </location>
</feature>
<sequence>MKPNSEEINSVGIDPADEGRDASEHIGHAEAARDTPRDNTVHSSTLNQRATRVSHAHTLTVRAERTDGRVEDTVSVGSGVTVAAISQGNDLGVQELQIVRDTDLTPTGSNGSTTGDEVRSKSDWLHSGSVRDEASRLHQRHIVGERVGVVARVVDDTGRAVSNASTVQQESTDHGDRVSGRTSDRAVSSGQHVAIVDDRATAEVRIARRAQRNLVRELVRSGILATNDTSGPFVVLGRQHCRVVVQISSISKVLVNSWTRSHCPVIHTIAESRNGQTDGQQNAKTEHFVEEV</sequence>
<name>A0A182SA51_9DIPT</name>
<reference evidence="3" key="1">
    <citation type="submission" date="2013-09" db="EMBL/GenBank/DDBJ databases">
        <title>The Genome Sequence of Anopheles maculatus species B.</title>
        <authorList>
            <consortium name="The Broad Institute Genomics Platform"/>
            <person name="Neafsey D.E."/>
            <person name="Besansky N."/>
            <person name="Howell P."/>
            <person name="Walton C."/>
            <person name="Young S.K."/>
            <person name="Zeng Q."/>
            <person name="Gargeya S."/>
            <person name="Fitzgerald M."/>
            <person name="Haas B."/>
            <person name="Abouelleil A."/>
            <person name="Allen A.W."/>
            <person name="Alvarado L."/>
            <person name="Arachchi H.M."/>
            <person name="Berlin A.M."/>
            <person name="Chapman S.B."/>
            <person name="Gainer-Dewar J."/>
            <person name="Goldberg J."/>
            <person name="Griggs A."/>
            <person name="Gujja S."/>
            <person name="Hansen M."/>
            <person name="Howarth C."/>
            <person name="Imamovic A."/>
            <person name="Ireland A."/>
            <person name="Larimer J."/>
            <person name="McCowan C."/>
            <person name="Murphy C."/>
            <person name="Pearson M."/>
            <person name="Poon T.W."/>
            <person name="Priest M."/>
            <person name="Roberts A."/>
            <person name="Saif S."/>
            <person name="Shea T."/>
            <person name="Sisk P."/>
            <person name="Sykes S."/>
            <person name="Wortman J."/>
            <person name="Nusbaum C."/>
            <person name="Birren B."/>
        </authorList>
    </citation>
    <scope>NUCLEOTIDE SEQUENCE [LARGE SCALE GENOMIC DNA]</scope>
    <source>
        <strain evidence="3">maculatus3</strain>
    </source>
</reference>
<dbReference type="AlphaFoldDB" id="A0A182SA51"/>
<dbReference type="Proteomes" id="UP000075901">
    <property type="component" value="Unassembled WGS sequence"/>
</dbReference>